<accession>A0A7U8GRE4</accession>
<feature type="signal peptide" evidence="1">
    <location>
        <begin position="1"/>
        <end position="24"/>
    </location>
</feature>
<evidence type="ECO:0008006" key="4">
    <source>
        <dbReference type="Google" id="ProtNLM"/>
    </source>
</evidence>
<gene>
    <name evidence="2" type="ORF">MED92_02259</name>
</gene>
<keyword evidence="1" id="KW-0732">Signal</keyword>
<dbReference type="SUPFAM" id="SSF56925">
    <property type="entry name" value="OMPA-like"/>
    <property type="match status" value="1"/>
</dbReference>
<evidence type="ECO:0000313" key="3">
    <source>
        <dbReference type="Proteomes" id="UP000002171"/>
    </source>
</evidence>
<dbReference type="Proteomes" id="UP000002171">
    <property type="component" value="Unassembled WGS sequence"/>
</dbReference>
<evidence type="ECO:0000313" key="2">
    <source>
        <dbReference type="EMBL" id="EAR60251.1"/>
    </source>
</evidence>
<organism evidence="2 3">
    <name type="scientific">Neptuniibacter caesariensis</name>
    <dbReference type="NCBI Taxonomy" id="207954"/>
    <lineage>
        <taxon>Bacteria</taxon>
        <taxon>Pseudomonadati</taxon>
        <taxon>Pseudomonadota</taxon>
        <taxon>Gammaproteobacteria</taxon>
        <taxon>Oceanospirillales</taxon>
        <taxon>Oceanospirillaceae</taxon>
        <taxon>Neptuniibacter</taxon>
    </lineage>
</organism>
<dbReference type="EMBL" id="AAOW01000020">
    <property type="protein sequence ID" value="EAR60251.1"/>
    <property type="molecule type" value="Genomic_DNA"/>
</dbReference>
<sequence length="332" mass="35674">MFNRKLIAISITSALVTSSLTVSANTQKPEEQDSVKSWGKWAQQFATAAGGEFNSNALAFVSLGQGEAGRNAQNEADFDAENRYRQYVSWGEGDYEADRPTGLRSASIVFAYTDSQASYVVSSETGGAYESGLIDSDSNLDPRLFVYGQQFFATDGEAGDDYIYLTFEQGNGDYKRGYWYEDTWTDIVDPFEGQGAGYWATNEGFFIEGFASTLEVVNSLATDVLAGNVSANYYGSFLNHESRVSIQLDFGGSPGWTGSFFVPDGPAFTVNNGSINGVDLVGNIDGGEGVSGTVSASFFGDSAGVIAGLAEASVNEQPFVEVFETVRQDLIK</sequence>
<name>A0A7U8GRE4_NEPCE</name>
<reference evidence="2 3" key="1">
    <citation type="submission" date="2006-02" db="EMBL/GenBank/DDBJ databases">
        <authorList>
            <person name="Pinhassi J."/>
            <person name="Pedros-Alio C."/>
            <person name="Ferriera S."/>
            <person name="Johnson J."/>
            <person name="Kravitz S."/>
            <person name="Halpern A."/>
            <person name="Remington K."/>
            <person name="Beeson K."/>
            <person name="Tran B."/>
            <person name="Rogers Y.-H."/>
            <person name="Friedman R."/>
            <person name="Venter J.C."/>
        </authorList>
    </citation>
    <scope>NUCLEOTIDE SEQUENCE [LARGE SCALE GENOMIC DNA]</scope>
    <source>
        <strain evidence="2 3">MED92</strain>
    </source>
</reference>
<comment type="caution">
    <text evidence="2">The sequence shown here is derived from an EMBL/GenBank/DDBJ whole genome shotgun (WGS) entry which is preliminary data.</text>
</comment>
<dbReference type="AlphaFoldDB" id="A0A7U8GRE4"/>
<evidence type="ECO:0000256" key="1">
    <source>
        <dbReference type="SAM" id="SignalP"/>
    </source>
</evidence>
<keyword evidence="3" id="KW-1185">Reference proteome</keyword>
<dbReference type="InterPro" id="IPR011250">
    <property type="entry name" value="OMP/PagP_B-barrel"/>
</dbReference>
<proteinExistence type="predicted"/>
<protein>
    <recommendedName>
        <fullName evidence="4">Transferrin-binding protein B C-lobe/N-lobe beta barrel domain-containing protein</fullName>
    </recommendedName>
</protein>
<feature type="chain" id="PRO_5030735550" description="Transferrin-binding protein B C-lobe/N-lobe beta barrel domain-containing protein" evidence="1">
    <location>
        <begin position="25"/>
        <end position="332"/>
    </location>
</feature>